<dbReference type="Proteomes" id="UP001558850">
    <property type="component" value="Unassembled WGS sequence"/>
</dbReference>
<sequence length="271" mass="29429">MRCAWPSSTRAEKNRDPWRCLPIVGLFLYYSEQKSTVSNIYMRDGTKNEKRARGRPRAYDADEALSNATDAFWVNGYSGTSLDALSEATGMNRPSLYGAFGDKHALYLNTLDRYVEAGVQAMESALSDDIPLAQALQRVYDGALALYLPAGGTPRGCFLIGTAVVESKVDEEVRTRLTQGLKSFDRAFERRIRRAQADGELSATADAVVLARVASAIMHSLALRSRAGDSRASLRATAAEGVALICGARNDGSSKPGKRASITRSVKPARK</sequence>
<keyword evidence="2" id="KW-1185">Reference proteome</keyword>
<dbReference type="EMBL" id="JBFRCH010000007">
    <property type="protein sequence ID" value="MEX3933170.1"/>
    <property type="molecule type" value="Genomic_DNA"/>
</dbReference>
<proteinExistence type="predicted"/>
<name>A0ACC6U0Z3_9BURK</name>
<organism evidence="1 2">
    <name type="scientific">Paraburkholderia phymatum</name>
    <dbReference type="NCBI Taxonomy" id="148447"/>
    <lineage>
        <taxon>Bacteria</taxon>
        <taxon>Pseudomonadati</taxon>
        <taxon>Pseudomonadota</taxon>
        <taxon>Betaproteobacteria</taxon>
        <taxon>Burkholderiales</taxon>
        <taxon>Burkholderiaceae</taxon>
        <taxon>Paraburkholderia</taxon>
    </lineage>
</organism>
<evidence type="ECO:0000313" key="2">
    <source>
        <dbReference type="Proteomes" id="UP001558850"/>
    </source>
</evidence>
<comment type="caution">
    <text evidence="1">The sequence shown here is derived from an EMBL/GenBank/DDBJ whole genome shotgun (WGS) entry which is preliminary data.</text>
</comment>
<evidence type="ECO:0000313" key="1">
    <source>
        <dbReference type="EMBL" id="MEX3933170.1"/>
    </source>
</evidence>
<reference evidence="1" key="1">
    <citation type="submission" date="2024-07" db="EMBL/GenBank/DDBJ databases">
        <title>A survey of Mimosa microsymbionts across Brazilian biomes reveals a high diversity of Paraburkholderia nodulating endemic species, but also that Cupriavidus is common as a symbiont of widespread species.</title>
        <authorList>
            <person name="Rouws L."/>
            <person name="Barauna A."/>
            <person name="Beukes C."/>
            <person name="Rouws J.R.C."/>
            <person name="De Faria S.M."/>
            <person name="Gross E."/>
            <person name="Bueno Dos Reis Junior F."/>
            <person name="Simon M.F."/>
            <person name="Maluk M."/>
            <person name="Odee D.W."/>
            <person name="Kenicer G."/>
            <person name="Young J.P.W."/>
            <person name="Reis V.M."/>
            <person name="Zilli J."/>
            <person name="James E.K."/>
        </authorList>
    </citation>
    <scope>NUCLEOTIDE SEQUENCE</scope>
    <source>
        <strain evidence="1">EG181B</strain>
    </source>
</reference>
<protein>
    <submittedName>
        <fullName evidence="1">TetR/AcrR family transcriptional regulator</fullName>
    </submittedName>
</protein>
<accession>A0ACC6U0Z3</accession>
<gene>
    <name evidence="1" type="ORF">AB4Y32_15445</name>
</gene>